<dbReference type="GO" id="GO:0005524">
    <property type="term" value="F:ATP binding"/>
    <property type="evidence" value="ECO:0007669"/>
    <property type="project" value="UniProtKB-KW"/>
</dbReference>
<dbReference type="Pfam" id="PF08352">
    <property type="entry name" value="oligo_HPY"/>
    <property type="match status" value="2"/>
</dbReference>
<evidence type="ECO:0000313" key="9">
    <source>
        <dbReference type="EMBL" id="SFR05179.1"/>
    </source>
</evidence>
<evidence type="ECO:0000256" key="4">
    <source>
        <dbReference type="ARBA" id="ARBA00022475"/>
    </source>
</evidence>
<protein>
    <submittedName>
        <fullName evidence="9">Peptide/nickel transport system ATP-binding protein</fullName>
    </submittedName>
</protein>
<proteinExistence type="inferred from homology"/>
<dbReference type="PANTHER" id="PTHR43297">
    <property type="entry name" value="OLIGOPEPTIDE TRANSPORT ATP-BINDING PROTEIN APPD"/>
    <property type="match status" value="1"/>
</dbReference>
<dbReference type="EMBL" id="FOYI01000003">
    <property type="protein sequence ID" value="SFR05179.1"/>
    <property type="molecule type" value="Genomic_DNA"/>
</dbReference>
<dbReference type="FunFam" id="3.40.50.300:FF:000016">
    <property type="entry name" value="Oligopeptide ABC transporter ATP-binding component"/>
    <property type="match status" value="2"/>
</dbReference>
<dbReference type="InterPro" id="IPR003593">
    <property type="entry name" value="AAA+_ATPase"/>
</dbReference>
<dbReference type="InterPro" id="IPR050388">
    <property type="entry name" value="ABC_Ni/Peptide_Import"/>
</dbReference>
<dbReference type="CDD" id="cd03257">
    <property type="entry name" value="ABC_NikE_OppD_transporters"/>
    <property type="match status" value="2"/>
</dbReference>
<dbReference type="InterPro" id="IPR013563">
    <property type="entry name" value="Oligopep_ABC_C"/>
</dbReference>
<dbReference type="Pfam" id="PF00005">
    <property type="entry name" value="ABC_tran"/>
    <property type="match status" value="2"/>
</dbReference>
<dbReference type="AlphaFoldDB" id="A0A1I6DIC9"/>
<dbReference type="SMART" id="SM00382">
    <property type="entry name" value="AAA"/>
    <property type="match status" value="2"/>
</dbReference>
<evidence type="ECO:0000313" key="10">
    <source>
        <dbReference type="Proteomes" id="UP000199302"/>
    </source>
</evidence>
<evidence type="ECO:0000256" key="1">
    <source>
        <dbReference type="ARBA" id="ARBA00004417"/>
    </source>
</evidence>
<evidence type="ECO:0000256" key="7">
    <source>
        <dbReference type="ARBA" id="ARBA00023136"/>
    </source>
</evidence>
<keyword evidence="3" id="KW-0813">Transport</keyword>
<organism evidence="9 10">
    <name type="scientific">Poseidonocella sedimentorum</name>
    <dbReference type="NCBI Taxonomy" id="871652"/>
    <lineage>
        <taxon>Bacteria</taxon>
        <taxon>Pseudomonadati</taxon>
        <taxon>Pseudomonadota</taxon>
        <taxon>Alphaproteobacteria</taxon>
        <taxon>Rhodobacterales</taxon>
        <taxon>Roseobacteraceae</taxon>
        <taxon>Poseidonocella</taxon>
    </lineage>
</organism>
<dbReference type="PANTHER" id="PTHR43297:SF7">
    <property type="entry name" value="D,D-DIPEPTIDE TRANSPORT ATP-BINDING PROTEIN DDPD-RELATED"/>
    <property type="match status" value="1"/>
</dbReference>
<reference evidence="9 10" key="1">
    <citation type="submission" date="2016-10" db="EMBL/GenBank/DDBJ databases">
        <authorList>
            <person name="de Groot N.N."/>
        </authorList>
    </citation>
    <scope>NUCLEOTIDE SEQUENCE [LARGE SCALE GENOMIC DNA]</scope>
    <source>
        <strain evidence="10">KMM 9023,NRIC 0796,JCM 17311,KCTC 23692</strain>
    </source>
</reference>
<dbReference type="PROSITE" id="PS00211">
    <property type="entry name" value="ABC_TRANSPORTER_1"/>
    <property type="match status" value="2"/>
</dbReference>
<evidence type="ECO:0000256" key="2">
    <source>
        <dbReference type="ARBA" id="ARBA00005417"/>
    </source>
</evidence>
<keyword evidence="5" id="KW-0547">Nucleotide-binding</keyword>
<dbReference type="RefSeq" id="WP_092078402.1">
    <property type="nucleotide sequence ID" value="NZ_FOYI01000003.1"/>
</dbReference>
<dbReference type="SUPFAM" id="SSF52540">
    <property type="entry name" value="P-loop containing nucleoside triphosphate hydrolases"/>
    <property type="match status" value="2"/>
</dbReference>
<gene>
    <name evidence="9" type="ORF">SAMN04515673_103319</name>
</gene>
<dbReference type="Gene3D" id="3.40.50.300">
    <property type="entry name" value="P-loop containing nucleotide triphosphate hydrolases"/>
    <property type="match status" value="2"/>
</dbReference>
<dbReference type="STRING" id="871652.SAMN04515673_103319"/>
<feature type="domain" description="ABC transporter" evidence="8">
    <location>
        <begin position="6"/>
        <end position="256"/>
    </location>
</feature>
<dbReference type="OrthoDB" id="9802264at2"/>
<feature type="domain" description="ABC transporter" evidence="8">
    <location>
        <begin position="302"/>
        <end position="552"/>
    </location>
</feature>
<keyword evidence="4" id="KW-1003">Cell membrane</keyword>
<dbReference type="GO" id="GO:0016887">
    <property type="term" value="F:ATP hydrolysis activity"/>
    <property type="evidence" value="ECO:0007669"/>
    <property type="project" value="InterPro"/>
</dbReference>
<sequence length="565" mass="62574">MSEPVLSIRNLTVEIPTRHGIVNPVRNVSYDLHPGEIRGVVGESGAGKSMTGNAVIGLLDPPAHITQGEIWLKGERVDALDFEAKRRMRGREISMIFQDPLTSLNPLFTVGEQLVETIQLHLGVSASEAKKRALALLDRVSIPNPEERFNQYPHQFSGGMRQRVVIALALCSEPSVIIADEPTTALDVSVQAQVLDLIKELARERQVGVILVTHDMGVIADTTDTVTVMYAGEVVENGTTDQVLGAPTHPYTRSLISAVPRPTVKLDRFPLIEYGKREGGFKIEALAQSWPRTKTSDSGRLLEVKGVTKRFLERGSLIPSWRSYFTAVDEVSFDIHDGEVFGLVGESGSGKSTVARMIATLYPMDGGDIVFDGVPLSTMGAEGLAAYRRQIQMIFQDPFSSLNPRMKVGDIVAEPLHHHRLLPRGEVDQRVRQLLDWVGLAKDAWRKYPHEFSGGQRQRISIARALATQPRFLICDEPTSALDVSIQAQILNILKDLQEHLGLTMLFISHDLPVVRQVCDRVGVMRRGQLVEVQDTETLFTAPEHGYTRELLSLMPKLEQLDTAV</sequence>
<dbReference type="GO" id="GO:0055085">
    <property type="term" value="P:transmembrane transport"/>
    <property type="evidence" value="ECO:0007669"/>
    <property type="project" value="UniProtKB-ARBA"/>
</dbReference>
<dbReference type="NCBIfam" id="NF008453">
    <property type="entry name" value="PRK11308.1"/>
    <property type="match status" value="2"/>
</dbReference>
<evidence type="ECO:0000256" key="3">
    <source>
        <dbReference type="ARBA" id="ARBA00022448"/>
    </source>
</evidence>
<name>A0A1I6DIC9_9RHOB</name>
<comment type="similarity">
    <text evidence="2">Belongs to the ABC transporter superfamily.</text>
</comment>
<dbReference type="GO" id="GO:0005886">
    <property type="term" value="C:plasma membrane"/>
    <property type="evidence" value="ECO:0007669"/>
    <property type="project" value="UniProtKB-SubCell"/>
</dbReference>
<accession>A0A1I6DIC9</accession>
<keyword evidence="6 9" id="KW-0067">ATP-binding</keyword>
<dbReference type="Proteomes" id="UP000199302">
    <property type="component" value="Unassembled WGS sequence"/>
</dbReference>
<keyword evidence="10" id="KW-1185">Reference proteome</keyword>
<evidence type="ECO:0000259" key="8">
    <source>
        <dbReference type="PROSITE" id="PS50893"/>
    </source>
</evidence>
<keyword evidence="7" id="KW-0472">Membrane</keyword>
<dbReference type="InterPro" id="IPR003439">
    <property type="entry name" value="ABC_transporter-like_ATP-bd"/>
</dbReference>
<evidence type="ECO:0000256" key="6">
    <source>
        <dbReference type="ARBA" id="ARBA00022840"/>
    </source>
</evidence>
<evidence type="ECO:0000256" key="5">
    <source>
        <dbReference type="ARBA" id="ARBA00022741"/>
    </source>
</evidence>
<dbReference type="GO" id="GO:0015833">
    <property type="term" value="P:peptide transport"/>
    <property type="evidence" value="ECO:0007669"/>
    <property type="project" value="InterPro"/>
</dbReference>
<comment type="subcellular location">
    <subcellularLocation>
        <location evidence="1">Cell inner membrane</location>
        <topology evidence="1">Peripheral membrane protein</topology>
    </subcellularLocation>
</comment>
<dbReference type="InterPro" id="IPR027417">
    <property type="entry name" value="P-loop_NTPase"/>
</dbReference>
<dbReference type="PROSITE" id="PS50893">
    <property type="entry name" value="ABC_TRANSPORTER_2"/>
    <property type="match status" value="2"/>
</dbReference>
<dbReference type="InterPro" id="IPR017871">
    <property type="entry name" value="ABC_transporter-like_CS"/>
</dbReference>
<dbReference type="NCBIfam" id="NF007739">
    <property type="entry name" value="PRK10419.1"/>
    <property type="match status" value="2"/>
</dbReference>